<name>H0W6A2_CAVPO</name>
<keyword evidence="3" id="KW-0813">Transport</keyword>
<dbReference type="GO" id="GO:0015179">
    <property type="term" value="F:L-amino acid transmembrane transporter activity"/>
    <property type="evidence" value="ECO:0007669"/>
    <property type="project" value="TreeGrafter"/>
</dbReference>
<evidence type="ECO:0000313" key="8">
    <source>
        <dbReference type="Proteomes" id="UP000005447"/>
    </source>
</evidence>
<dbReference type="InterPro" id="IPR050598">
    <property type="entry name" value="AminoAcid_Transporter"/>
</dbReference>
<gene>
    <name evidence="7" type="primary">LOC100720029</name>
</gene>
<dbReference type="PANTHER" id="PTHR11785">
    <property type="entry name" value="AMINO ACID TRANSPORTER"/>
    <property type="match status" value="1"/>
</dbReference>
<evidence type="ECO:0000256" key="3">
    <source>
        <dbReference type="ARBA" id="ARBA00022970"/>
    </source>
</evidence>
<dbReference type="Pfam" id="PF13520">
    <property type="entry name" value="AA_permease_2"/>
    <property type="match status" value="1"/>
</dbReference>
<dbReference type="Ensembl" id="ENSCPOT00000025515.2">
    <property type="protein sequence ID" value="ENSCPOP00000018506.2"/>
    <property type="gene ID" value="ENSCPOG00000021018.2"/>
</dbReference>
<sequence>MDRVFPSMQWVISLGISTAIIDNISCGILKGSRMLYAASQEGQLPLIHSMLNERLSPAVAVIQLIILSSIAVIPSNLTNLIKYLGLICWVLSGLNMIGLLKMRYKDPDLRRPYK</sequence>
<feature type="transmembrane region" description="Helical" evidence="6">
    <location>
        <begin position="80"/>
        <end position="100"/>
    </location>
</feature>
<comment type="subcellular location">
    <subcellularLocation>
        <location evidence="1">Membrane</location>
        <topology evidence="1">Multi-pass membrane protein</topology>
    </subcellularLocation>
</comment>
<keyword evidence="8" id="KW-1185">Reference proteome</keyword>
<dbReference type="Gene3D" id="1.20.1740.10">
    <property type="entry name" value="Amino acid/polyamine transporter I"/>
    <property type="match status" value="1"/>
</dbReference>
<dbReference type="VEuPathDB" id="HostDB:ENSCPOG00000021018"/>
<dbReference type="Proteomes" id="UP000005447">
    <property type="component" value="Unassembled WGS sequence"/>
</dbReference>
<evidence type="ECO:0000313" key="7">
    <source>
        <dbReference type="Ensembl" id="ENSCPOP00000018506.2"/>
    </source>
</evidence>
<dbReference type="eggNOG" id="KOG1287">
    <property type="taxonomic scope" value="Eukaryota"/>
</dbReference>
<dbReference type="PANTHER" id="PTHR11785:SF348">
    <property type="entry name" value="ASC-TYPE AMINO ACID TRANSPORTER 2"/>
    <property type="match status" value="1"/>
</dbReference>
<evidence type="ECO:0008006" key="9">
    <source>
        <dbReference type="Google" id="ProtNLM"/>
    </source>
</evidence>
<dbReference type="InterPro" id="IPR002293">
    <property type="entry name" value="AA/rel_permease1"/>
</dbReference>
<evidence type="ECO:0000256" key="1">
    <source>
        <dbReference type="ARBA" id="ARBA00004141"/>
    </source>
</evidence>
<dbReference type="InParanoid" id="H0W6A2"/>
<accession>H0W6A2</accession>
<dbReference type="HOGENOM" id="CLU_007946_3_0_1"/>
<dbReference type="GeneTree" id="ENSGT00940000163578"/>
<dbReference type="EMBL" id="AAKN02000635">
    <property type="status" value="NOT_ANNOTATED_CDS"/>
    <property type="molecule type" value="Genomic_DNA"/>
</dbReference>
<reference evidence="7" key="3">
    <citation type="submission" date="2025-09" db="UniProtKB">
        <authorList>
            <consortium name="Ensembl"/>
        </authorList>
    </citation>
    <scope>IDENTIFICATION</scope>
    <source>
        <strain evidence="7">2N</strain>
    </source>
</reference>
<keyword evidence="3" id="KW-0029">Amino-acid transport</keyword>
<keyword evidence="2 6" id="KW-0812">Transmembrane</keyword>
<reference evidence="8" key="1">
    <citation type="journal article" date="2011" name="Nature">
        <title>A high-resolution map of human evolutionary constraint using 29 mammals.</title>
        <authorList>
            <person name="Lindblad-Toh K."/>
            <person name="Garber M."/>
            <person name="Zuk O."/>
            <person name="Lin M.F."/>
            <person name="Parker B.J."/>
            <person name="Washietl S."/>
            <person name="Kheradpour P."/>
            <person name="Ernst J."/>
            <person name="Jordan G."/>
            <person name="Mauceli E."/>
            <person name="Ward L.D."/>
            <person name="Lowe C.B."/>
            <person name="Holloway A.K."/>
            <person name="Clamp M."/>
            <person name="Gnerre S."/>
            <person name="Alfoldi J."/>
            <person name="Beal K."/>
            <person name="Chang J."/>
            <person name="Clawson H."/>
            <person name="Cuff J."/>
            <person name="Di Palma F."/>
            <person name="Fitzgerald S."/>
            <person name="Flicek P."/>
            <person name="Guttman M."/>
            <person name="Hubisz M.J."/>
            <person name="Jaffe D.B."/>
            <person name="Jungreis I."/>
            <person name="Kent W.J."/>
            <person name="Kostka D."/>
            <person name="Lara M."/>
            <person name="Martins A.L."/>
            <person name="Massingham T."/>
            <person name="Moltke I."/>
            <person name="Raney B.J."/>
            <person name="Rasmussen M.D."/>
            <person name="Robinson J."/>
            <person name="Stark A."/>
            <person name="Vilella A.J."/>
            <person name="Wen J."/>
            <person name="Xie X."/>
            <person name="Zody M.C."/>
            <person name="Baldwin J."/>
            <person name="Bloom T."/>
            <person name="Chin C.W."/>
            <person name="Heiman D."/>
            <person name="Nicol R."/>
            <person name="Nusbaum C."/>
            <person name="Young S."/>
            <person name="Wilkinson J."/>
            <person name="Worley K.C."/>
            <person name="Kovar C.L."/>
            <person name="Muzny D.M."/>
            <person name="Gibbs R.A."/>
            <person name="Cree A."/>
            <person name="Dihn H.H."/>
            <person name="Fowler G."/>
            <person name="Jhangiani S."/>
            <person name="Joshi V."/>
            <person name="Lee S."/>
            <person name="Lewis L.R."/>
            <person name="Nazareth L.V."/>
            <person name="Okwuonu G."/>
            <person name="Santibanez J."/>
            <person name="Warren W.C."/>
            <person name="Mardis E.R."/>
            <person name="Weinstock G.M."/>
            <person name="Wilson R.K."/>
            <person name="Delehaunty K."/>
            <person name="Dooling D."/>
            <person name="Fronik C."/>
            <person name="Fulton L."/>
            <person name="Fulton B."/>
            <person name="Graves T."/>
            <person name="Minx P."/>
            <person name="Sodergren E."/>
            <person name="Birney E."/>
            <person name="Margulies E.H."/>
            <person name="Herrero J."/>
            <person name="Green E.D."/>
            <person name="Haussler D."/>
            <person name="Siepel A."/>
            <person name="Goldman N."/>
            <person name="Pollard K.S."/>
            <person name="Pedersen J.S."/>
            <person name="Lander E.S."/>
            <person name="Kellis M."/>
        </authorList>
    </citation>
    <scope>NUCLEOTIDE SEQUENCE [LARGE SCALE GENOMIC DNA]</scope>
    <source>
        <strain evidence="8">2N</strain>
    </source>
</reference>
<reference evidence="7" key="2">
    <citation type="submission" date="2025-08" db="UniProtKB">
        <authorList>
            <consortium name="Ensembl"/>
        </authorList>
    </citation>
    <scope>IDENTIFICATION</scope>
    <source>
        <strain evidence="7">2N</strain>
    </source>
</reference>
<feature type="transmembrane region" description="Helical" evidence="6">
    <location>
        <begin position="55"/>
        <end position="74"/>
    </location>
</feature>
<evidence type="ECO:0000256" key="6">
    <source>
        <dbReference type="SAM" id="Phobius"/>
    </source>
</evidence>
<keyword evidence="4 6" id="KW-1133">Transmembrane helix</keyword>
<proteinExistence type="predicted"/>
<protein>
    <recommendedName>
        <fullName evidence="9">Amino acid permease/ SLC12A domain-containing protein</fullName>
    </recommendedName>
</protein>
<organism evidence="7 8">
    <name type="scientific">Cavia porcellus</name>
    <name type="common">Guinea pig</name>
    <dbReference type="NCBI Taxonomy" id="10141"/>
    <lineage>
        <taxon>Eukaryota</taxon>
        <taxon>Metazoa</taxon>
        <taxon>Chordata</taxon>
        <taxon>Craniata</taxon>
        <taxon>Vertebrata</taxon>
        <taxon>Euteleostomi</taxon>
        <taxon>Mammalia</taxon>
        <taxon>Eutheria</taxon>
        <taxon>Euarchontoglires</taxon>
        <taxon>Glires</taxon>
        <taxon>Rodentia</taxon>
        <taxon>Hystricomorpha</taxon>
        <taxon>Caviidae</taxon>
        <taxon>Cavia</taxon>
    </lineage>
</organism>
<evidence type="ECO:0000256" key="2">
    <source>
        <dbReference type="ARBA" id="ARBA00022692"/>
    </source>
</evidence>
<evidence type="ECO:0000256" key="5">
    <source>
        <dbReference type="ARBA" id="ARBA00023136"/>
    </source>
</evidence>
<dbReference type="AlphaFoldDB" id="H0W6A2"/>
<dbReference type="Bgee" id="ENSCPOG00000021018">
    <property type="expression patterns" value="Expressed in adult mammalian kidney"/>
</dbReference>
<dbReference type="EMBL" id="AAKN02000636">
    <property type="status" value="NOT_ANNOTATED_CDS"/>
    <property type="molecule type" value="Genomic_DNA"/>
</dbReference>
<keyword evidence="5 6" id="KW-0472">Membrane</keyword>
<evidence type="ECO:0000256" key="4">
    <source>
        <dbReference type="ARBA" id="ARBA00022989"/>
    </source>
</evidence>
<dbReference type="GO" id="GO:0016020">
    <property type="term" value="C:membrane"/>
    <property type="evidence" value="ECO:0007669"/>
    <property type="project" value="UniProtKB-SubCell"/>
</dbReference>
<dbReference type="STRING" id="10141.ENSCPOP00000018506"/>